<reference evidence="4 5" key="1">
    <citation type="submission" date="2024-02" db="EMBL/GenBank/DDBJ databases">
        <authorList>
            <person name="Chen Y."/>
            <person name="Shah S."/>
            <person name="Dougan E. K."/>
            <person name="Thang M."/>
            <person name="Chan C."/>
        </authorList>
    </citation>
    <scope>NUCLEOTIDE SEQUENCE [LARGE SCALE GENOMIC DNA]</scope>
</reference>
<evidence type="ECO:0000259" key="3">
    <source>
        <dbReference type="Pfam" id="PF23276"/>
    </source>
</evidence>
<dbReference type="Pfam" id="PF23276">
    <property type="entry name" value="TPR_24"/>
    <property type="match status" value="1"/>
</dbReference>
<name>A0ABP0M531_9DINO</name>
<feature type="domain" description="Pentatricopeptide repeat-containing protein-mitochondrial" evidence="3">
    <location>
        <begin position="174"/>
        <end position="255"/>
    </location>
</feature>
<gene>
    <name evidence="4" type="ORF">CCMP2556_LOCUS23688</name>
</gene>
<feature type="chain" id="PRO_5046216504" description="Pentatricopeptide repeat-containing protein-mitochondrial domain-containing protein" evidence="2">
    <location>
        <begin position="23"/>
        <end position="343"/>
    </location>
</feature>
<dbReference type="Gene3D" id="1.25.40.10">
    <property type="entry name" value="Tetratricopeptide repeat domain"/>
    <property type="match status" value="1"/>
</dbReference>
<dbReference type="PANTHER" id="PTHR47942">
    <property type="entry name" value="TETRATRICOPEPTIDE REPEAT (TPR)-LIKE SUPERFAMILY PROTEIN-RELATED"/>
    <property type="match status" value="1"/>
</dbReference>
<evidence type="ECO:0000256" key="1">
    <source>
        <dbReference type="ARBA" id="ARBA00022737"/>
    </source>
</evidence>
<dbReference type="EMBL" id="CAXAMN010015224">
    <property type="protein sequence ID" value="CAK9045279.1"/>
    <property type="molecule type" value="Genomic_DNA"/>
</dbReference>
<keyword evidence="2" id="KW-0732">Signal</keyword>
<keyword evidence="5" id="KW-1185">Reference proteome</keyword>
<dbReference type="InterPro" id="IPR051222">
    <property type="entry name" value="PPR/CCM1_RNA-binding"/>
</dbReference>
<protein>
    <recommendedName>
        <fullName evidence="3">Pentatricopeptide repeat-containing protein-mitochondrial domain-containing protein</fullName>
    </recommendedName>
</protein>
<feature type="signal peptide" evidence="2">
    <location>
        <begin position="1"/>
        <end position="22"/>
    </location>
</feature>
<accession>A0ABP0M531</accession>
<dbReference type="PANTHER" id="PTHR47942:SF39">
    <property type="entry name" value="PPR CONTAINING PLANT PROTEIN"/>
    <property type="match status" value="1"/>
</dbReference>
<sequence length="343" mass="38226">MKRAIRSSLIGILIVLWQGSNHQTFALPKQPSSYFVRQRQGFGVHAPAGERLGMVVNTNTTGLILEPSQEEKTLASQLKAAGNQKNGRWQQVYAKYSGFSPLVLTAAMQAALKQGDYEEGYKIYKRVIHMTLPTYTIAMKLLGKLGRQDEVERLWGQLVEQDLVGQLAAGGRIDAAASIGDIQAAEQVLDYMKAKGIEANVVHFTSAINACANSDDTNRAKAAQRFLDAMLTAGLMPNTVTYGALLRALQQEPKHRLQNLLVEMKGHNVRPDTVFVECFLFTLLNSRTKGEWRRRNVIVAHLRKLPFAHLQAAKHFIDEMRDTKVRLAYSSRLIDAALREVLG</sequence>
<comment type="caution">
    <text evidence="4">The sequence shown here is derived from an EMBL/GenBank/DDBJ whole genome shotgun (WGS) entry which is preliminary data.</text>
</comment>
<dbReference type="InterPro" id="IPR011990">
    <property type="entry name" value="TPR-like_helical_dom_sf"/>
</dbReference>
<keyword evidence="1" id="KW-0677">Repeat</keyword>
<evidence type="ECO:0000313" key="5">
    <source>
        <dbReference type="Proteomes" id="UP001642484"/>
    </source>
</evidence>
<organism evidence="4 5">
    <name type="scientific">Durusdinium trenchii</name>
    <dbReference type="NCBI Taxonomy" id="1381693"/>
    <lineage>
        <taxon>Eukaryota</taxon>
        <taxon>Sar</taxon>
        <taxon>Alveolata</taxon>
        <taxon>Dinophyceae</taxon>
        <taxon>Suessiales</taxon>
        <taxon>Symbiodiniaceae</taxon>
        <taxon>Durusdinium</taxon>
    </lineage>
</organism>
<evidence type="ECO:0000256" key="2">
    <source>
        <dbReference type="SAM" id="SignalP"/>
    </source>
</evidence>
<dbReference type="InterPro" id="IPR057027">
    <property type="entry name" value="TPR_mt"/>
</dbReference>
<proteinExistence type="predicted"/>
<evidence type="ECO:0000313" key="4">
    <source>
        <dbReference type="EMBL" id="CAK9045279.1"/>
    </source>
</evidence>
<dbReference type="Proteomes" id="UP001642484">
    <property type="component" value="Unassembled WGS sequence"/>
</dbReference>